<evidence type="ECO:0000313" key="3">
    <source>
        <dbReference type="EMBL" id="MCR0980523.1"/>
    </source>
</evidence>
<dbReference type="PANTHER" id="PTHR35146">
    <property type="entry name" value="UPF0178 PROTEIN YAII"/>
    <property type="match status" value="1"/>
</dbReference>
<gene>
    <name evidence="3" type="ORF">NRP21_00485</name>
</gene>
<protein>
    <recommendedName>
        <fullName evidence="2">UPF0178 protein NRP21_00485</fullName>
    </recommendedName>
</protein>
<sequence>MDGDACPVRDEVFRVAGRLSLPVTVVSNGSRGVRLPEGVRRVIVEEGADAADDWIVEAIGPNDICVTADIPLASRCLAKGALAVAPAGRVWDSENIGSAMAGREISRHLRETGMETRHAGFTNRNRSLFLEALERTVQQARRPASAQPRPLPDFFSD</sequence>
<dbReference type="EMBL" id="JANJOU010000001">
    <property type="protein sequence ID" value="MCR0980523.1"/>
    <property type="molecule type" value="Genomic_DNA"/>
</dbReference>
<dbReference type="HAMAP" id="MF_00489">
    <property type="entry name" value="UPF0178"/>
    <property type="match status" value="1"/>
</dbReference>
<name>A0ABT1WZI0_9PROT</name>
<keyword evidence="4" id="KW-1185">Reference proteome</keyword>
<comment type="caution">
    <text evidence="3">The sequence shown here is derived from an EMBL/GenBank/DDBJ whole genome shotgun (WGS) entry which is preliminary data.</text>
</comment>
<comment type="similarity">
    <text evidence="1 2">Belongs to the UPF0178 family.</text>
</comment>
<dbReference type="Proteomes" id="UP001524642">
    <property type="component" value="Unassembled WGS sequence"/>
</dbReference>
<organism evidence="3 4">
    <name type="scientific">Roseomonas populi</name>
    <dbReference type="NCBI Taxonomy" id="3121582"/>
    <lineage>
        <taxon>Bacteria</taxon>
        <taxon>Pseudomonadati</taxon>
        <taxon>Pseudomonadota</taxon>
        <taxon>Alphaproteobacteria</taxon>
        <taxon>Acetobacterales</taxon>
        <taxon>Roseomonadaceae</taxon>
        <taxon>Roseomonas</taxon>
    </lineage>
</organism>
<dbReference type="NCBIfam" id="NF001095">
    <property type="entry name" value="PRK00124.1"/>
    <property type="match status" value="1"/>
</dbReference>
<reference evidence="3 4" key="1">
    <citation type="submission" date="2022-06" db="EMBL/GenBank/DDBJ databases">
        <title>Roseomonas CN29.</title>
        <authorList>
            <person name="Cheng Y."/>
            <person name="He X."/>
        </authorList>
    </citation>
    <scope>NUCLEOTIDE SEQUENCE [LARGE SCALE GENOMIC DNA]</scope>
    <source>
        <strain evidence="3 4">CN29</strain>
    </source>
</reference>
<dbReference type="InterPro" id="IPR003791">
    <property type="entry name" value="UPF0178"/>
</dbReference>
<accession>A0ABT1WZI0</accession>
<dbReference type="PANTHER" id="PTHR35146:SF1">
    <property type="entry name" value="UPF0178 PROTEIN YAII"/>
    <property type="match status" value="1"/>
</dbReference>
<evidence type="ECO:0000256" key="2">
    <source>
        <dbReference type="HAMAP-Rule" id="MF_00489"/>
    </source>
</evidence>
<dbReference type="RefSeq" id="WP_257714209.1">
    <property type="nucleotide sequence ID" value="NZ_JANJOU010000001.1"/>
</dbReference>
<evidence type="ECO:0000256" key="1">
    <source>
        <dbReference type="ARBA" id="ARBA00008522"/>
    </source>
</evidence>
<evidence type="ECO:0000313" key="4">
    <source>
        <dbReference type="Proteomes" id="UP001524642"/>
    </source>
</evidence>
<proteinExistence type="inferred from homology"/>
<dbReference type="Pfam" id="PF02639">
    <property type="entry name" value="DUF188"/>
    <property type="match status" value="1"/>
</dbReference>